<evidence type="ECO:0000313" key="2">
    <source>
        <dbReference type="EMBL" id="SPZ78006.1"/>
    </source>
</evidence>
<accession>A0A2X2IGL2</accession>
<dbReference type="AlphaFoldDB" id="A0A2X2IGL2"/>
<evidence type="ECO:0000256" key="1">
    <source>
        <dbReference type="SAM" id="SignalP"/>
    </source>
</evidence>
<protein>
    <submittedName>
        <fullName evidence="2">Multidrug resistance outer membrane protein MdtQ</fullName>
    </submittedName>
</protein>
<dbReference type="SUPFAM" id="SSF56954">
    <property type="entry name" value="Outer membrane efflux proteins (OEP)"/>
    <property type="match status" value="1"/>
</dbReference>
<evidence type="ECO:0000313" key="3">
    <source>
        <dbReference type="Proteomes" id="UP000251082"/>
    </source>
</evidence>
<dbReference type="Proteomes" id="UP000251082">
    <property type="component" value="Unassembled WGS sequence"/>
</dbReference>
<dbReference type="Gene3D" id="1.20.1600.10">
    <property type="entry name" value="Outer membrane efflux proteins (OEP)"/>
    <property type="match status" value="1"/>
</dbReference>
<reference evidence="2 3" key="1">
    <citation type="submission" date="2018-06" db="EMBL/GenBank/DDBJ databases">
        <authorList>
            <consortium name="Pathogen Informatics"/>
            <person name="Doyle S."/>
        </authorList>
    </citation>
    <scope>NUCLEOTIDE SEQUENCE [LARGE SCALE GENOMIC DNA]</scope>
    <source>
        <strain evidence="2 3">NCTC4837</strain>
    </source>
</reference>
<dbReference type="EMBL" id="UAUQ01000007">
    <property type="protein sequence ID" value="SPZ78006.1"/>
    <property type="molecule type" value="Genomic_DNA"/>
</dbReference>
<feature type="chain" id="PRO_5015979542" evidence="1">
    <location>
        <begin position="24"/>
        <end position="84"/>
    </location>
</feature>
<name>A0A2X2IGL2_SHIDY</name>
<dbReference type="PROSITE" id="PS51257">
    <property type="entry name" value="PROKAR_LIPOPROTEIN"/>
    <property type="match status" value="1"/>
</dbReference>
<organism evidence="2 3">
    <name type="scientific">Shigella dysenteriae</name>
    <dbReference type="NCBI Taxonomy" id="622"/>
    <lineage>
        <taxon>Bacteria</taxon>
        <taxon>Pseudomonadati</taxon>
        <taxon>Pseudomonadota</taxon>
        <taxon>Gammaproteobacteria</taxon>
        <taxon>Enterobacterales</taxon>
        <taxon>Enterobacteriaceae</taxon>
        <taxon>Shigella</taxon>
    </lineage>
</organism>
<proteinExistence type="predicted"/>
<feature type="signal peptide" evidence="1">
    <location>
        <begin position="1"/>
        <end position="23"/>
    </location>
</feature>
<gene>
    <name evidence="2" type="primary">yohG</name>
    <name evidence="2" type="ORF">NCTC4837_02747</name>
</gene>
<keyword evidence="1" id="KW-0732">Signal</keyword>
<sequence>MNRDSFYPAIACFPLLLMLTGCAPMHETRQALSQQTPAAQVDTALPTALKNGWPDSQWWLEYHDNQLTSLINNALQNAPDMQVG</sequence>